<dbReference type="EnsemblPlants" id="Pp3c20_21510V3.2">
    <property type="protein sequence ID" value="PAC:32947350.CDS.1"/>
    <property type="gene ID" value="Pp3c20_21510"/>
</dbReference>
<accession>A0A2K1IW14</accession>
<dbReference type="PaxDb" id="3218-PP1S40_91V6.1"/>
<organism evidence="1">
    <name type="scientific">Physcomitrium patens</name>
    <name type="common">Spreading-leaved earth moss</name>
    <name type="synonym">Physcomitrella patens</name>
    <dbReference type="NCBI Taxonomy" id="3218"/>
    <lineage>
        <taxon>Eukaryota</taxon>
        <taxon>Viridiplantae</taxon>
        <taxon>Streptophyta</taxon>
        <taxon>Embryophyta</taxon>
        <taxon>Bryophyta</taxon>
        <taxon>Bryophytina</taxon>
        <taxon>Bryopsida</taxon>
        <taxon>Funariidae</taxon>
        <taxon>Funariales</taxon>
        <taxon>Funariaceae</taxon>
        <taxon>Physcomitrium</taxon>
    </lineage>
</organism>
<keyword evidence="3" id="KW-1185">Reference proteome</keyword>
<reference evidence="1 3" key="1">
    <citation type="journal article" date="2008" name="Science">
        <title>The Physcomitrella genome reveals evolutionary insights into the conquest of land by plants.</title>
        <authorList>
            <person name="Rensing S."/>
            <person name="Lang D."/>
            <person name="Zimmer A."/>
            <person name="Terry A."/>
            <person name="Salamov A."/>
            <person name="Shapiro H."/>
            <person name="Nishiyama T."/>
            <person name="Perroud P.-F."/>
            <person name="Lindquist E."/>
            <person name="Kamisugi Y."/>
            <person name="Tanahashi T."/>
            <person name="Sakakibara K."/>
            <person name="Fujita T."/>
            <person name="Oishi K."/>
            <person name="Shin-I T."/>
            <person name="Kuroki Y."/>
            <person name="Toyoda A."/>
            <person name="Suzuki Y."/>
            <person name="Hashimoto A."/>
            <person name="Yamaguchi K."/>
            <person name="Sugano A."/>
            <person name="Kohara Y."/>
            <person name="Fujiyama A."/>
            <person name="Anterola A."/>
            <person name="Aoki S."/>
            <person name="Ashton N."/>
            <person name="Barbazuk W.B."/>
            <person name="Barker E."/>
            <person name="Bennetzen J."/>
            <person name="Bezanilla M."/>
            <person name="Blankenship R."/>
            <person name="Cho S.H."/>
            <person name="Dutcher S."/>
            <person name="Estelle M."/>
            <person name="Fawcett J.A."/>
            <person name="Gundlach H."/>
            <person name="Hanada K."/>
            <person name="Heyl A."/>
            <person name="Hicks K.A."/>
            <person name="Hugh J."/>
            <person name="Lohr M."/>
            <person name="Mayer K."/>
            <person name="Melkozernov A."/>
            <person name="Murata T."/>
            <person name="Nelson D."/>
            <person name="Pils B."/>
            <person name="Prigge M."/>
            <person name="Reiss B."/>
            <person name="Renner T."/>
            <person name="Rombauts S."/>
            <person name="Rushton P."/>
            <person name="Sanderfoot A."/>
            <person name="Schween G."/>
            <person name="Shiu S.-H."/>
            <person name="Stueber K."/>
            <person name="Theodoulou F.L."/>
            <person name="Tu H."/>
            <person name="Van de Peer Y."/>
            <person name="Verrier P.J."/>
            <person name="Waters E."/>
            <person name="Wood A."/>
            <person name="Yang L."/>
            <person name="Cove D."/>
            <person name="Cuming A."/>
            <person name="Hasebe M."/>
            <person name="Lucas S."/>
            <person name="Mishler D.B."/>
            <person name="Reski R."/>
            <person name="Grigoriev I."/>
            <person name="Quatrano R.S."/>
            <person name="Boore J.L."/>
        </authorList>
    </citation>
    <scope>NUCLEOTIDE SEQUENCE [LARGE SCALE GENOMIC DNA]</scope>
    <source>
        <strain evidence="2 3">cv. Gransden 2004</strain>
    </source>
</reference>
<dbReference type="AlphaFoldDB" id="A0A2K1IW14"/>
<evidence type="ECO:0000313" key="1">
    <source>
        <dbReference type="EMBL" id="PNR33467.1"/>
    </source>
</evidence>
<evidence type="ECO:0000313" key="3">
    <source>
        <dbReference type="Proteomes" id="UP000006727"/>
    </source>
</evidence>
<sequence>MRSVHCELRQRGGGEFPAIRSEALTFDGIAPNKRLLIDPVSGAVQCVQYSSGTKPPPSCDCNLHRFCSVLAIRVLSDLLAGWSSAHHFTCRIPSQSPSCCRWGSSTTSIIHPFCIFRRAEASWTRCLTLGITKAISPRTRWFVLAMVKCSLLVRNGDKAHDCIEIYHWVVVSVALWGGWSRLR</sequence>
<dbReference type="Proteomes" id="UP000006727">
    <property type="component" value="Chromosome 20"/>
</dbReference>
<dbReference type="InParanoid" id="A0A2K1IW14"/>
<gene>
    <name evidence="1" type="ORF">PHYPA_025411</name>
</gene>
<name>A0A2K1IW14_PHYPA</name>
<evidence type="ECO:0000313" key="2">
    <source>
        <dbReference type="EnsemblPlants" id="PAC:32947349.CDS.1"/>
    </source>
</evidence>
<proteinExistence type="predicted"/>
<reference evidence="2" key="3">
    <citation type="submission" date="2020-12" db="UniProtKB">
        <authorList>
            <consortium name="EnsemblPlants"/>
        </authorList>
    </citation>
    <scope>IDENTIFICATION</scope>
</reference>
<dbReference type="EnsemblPlants" id="Pp3c20_21510V3.1">
    <property type="protein sequence ID" value="PAC:32947349.CDS.1"/>
    <property type="gene ID" value="Pp3c20_21510"/>
</dbReference>
<reference evidence="1 3" key="2">
    <citation type="journal article" date="2018" name="Plant J.">
        <title>The Physcomitrella patens chromosome-scale assembly reveals moss genome structure and evolution.</title>
        <authorList>
            <person name="Lang D."/>
            <person name="Ullrich K.K."/>
            <person name="Murat F."/>
            <person name="Fuchs J."/>
            <person name="Jenkins J."/>
            <person name="Haas F.B."/>
            <person name="Piednoel M."/>
            <person name="Gundlach H."/>
            <person name="Van Bel M."/>
            <person name="Meyberg R."/>
            <person name="Vives C."/>
            <person name="Morata J."/>
            <person name="Symeonidi A."/>
            <person name="Hiss M."/>
            <person name="Muchero W."/>
            <person name="Kamisugi Y."/>
            <person name="Saleh O."/>
            <person name="Blanc G."/>
            <person name="Decker E.L."/>
            <person name="van Gessel N."/>
            <person name="Grimwood J."/>
            <person name="Hayes R.D."/>
            <person name="Graham S.W."/>
            <person name="Gunter L.E."/>
            <person name="McDaniel S.F."/>
            <person name="Hoernstein S.N.W."/>
            <person name="Larsson A."/>
            <person name="Li F.W."/>
            <person name="Perroud P.F."/>
            <person name="Phillips J."/>
            <person name="Ranjan P."/>
            <person name="Rokshar D.S."/>
            <person name="Rothfels C.J."/>
            <person name="Schneider L."/>
            <person name="Shu S."/>
            <person name="Stevenson D.W."/>
            <person name="Thummler F."/>
            <person name="Tillich M."/>
            <person name="Villarreal Aguilar J.C."/>
            <person name="Widiez T."/>
            <person name="Wong G.K."/>
            <person name="Wymore A."/>
            <person name="Zhang Y."/>
            <person name="Zimmer A.D."/>
            <person name="Quatrano R.S."/>
            <person name="Mayer K.F.X."/>
            <person name="Goodstein D."/>
            <person name="Casacuberta J.M."/>
            <person name="Vandepoele K."/>
            <person name="Reski R."/>
            <person name="Cuming A.C."/>
            <person name="Tuskan G.A."/>
            <person name="Maumus F."/>
            <person name="Salse J."/>
            <person name="Schmutz J."/>
            <person name="Rensing S.A."/>
        </authorList>
    </citation>
    <scope>NUCLEOTIDE SEQUENCE [LARGE SCALE GENOMIC DNA]</scope>
    <source>
        <strain evidence="2 3">cv. Gransden 2004</strain>
    </source>
</reference>
<dbReference type="Gramene" id="Pp3c20_21510V3.2">
    <property type="protein sequence ID" value="PAC:32947350.CDS.1"/>
    <property type="gene ID" value="Pp3c20_21510"/>
</dbReference>
<dbReference type="EMBL" id="ABEU02000020">
    <property type="protein sequence ID" value="PNR33467.1"/>
    <property type="molecule type" value="Genomic_DNA"/>
</dbReference>
<dbReference type="Gramene" id="Pp3c20_21510V3.1">
    <property type="protein sequence ID" value="PAC:32947349.CDS.1"/>
    <property type="gene ID" value="Pp3c20_21510"/>
</dbReference>
<protein>
    <submittedName>
        <fullName evidence="1 2">Uncharacterized protein</fullName>
    </submittedName>
</protein>